<keyword evidence="1" id="KW-0059">Arsenical resistance</keyword>
<dbReference type="EMBL" id="MKVH01000021">
    <property type="protein sequence ID" value="OJX57719.1"/>
    <property type="molecule type" value="Genomic_DNA"/>
</dbReference>
<accession>A0A1M3KZ10</accession>
<dbReference type="Gene3D" id="3.40.50.2300">
    <property type="match status" value="1"/>
</dbReference>
<evidence type="ECO:0000256" key="1">
    <source>
        <dbReference type="ARBA" id="ARBA00022849"/>
    </source>
</evidence>
<dbReference type="PANTHER" id="PTHR43428">
    <property type="entry name" value="ARSENATE REDUCTASE"/>
    <property type="match status" value="1"/>
</dbReference>
<protein>
    <submittedName>
        <fullName evidence="3">Protein-tyrosine-phosphatase</fullName>
    </submittedName>
</protein>
<dbReference type="GO" id="GO:0046685">
    <property type="term" value="P:response to arsenic-containing substance"/>
    <property type="evidence" value="ECO:0007669"/>
    <property type="project" value="UniProtKB-KW"/>
</dbReference>
<name>A0A1M3KZ10_9BACT</name>
<dbReference type="Proteomes" id="UP000184233">
    <property type="component" value="Unassembled WGS sequence"/>
</dbReference>
<dbReference type="SUPFAM" id="SSF52788">
    <property type="entry name" value="Phosphotyrosine protein phosphatases I"/>
    <property type="match status" value="1"/>
</dbReference>
<feature type="domain" description="Phosphotyrosine protein phosphatase I" evidence="2">
    <location>
        <begin position="14"/>
        <end position="152"/>
    </location>
</feature>
<comment type="caution">
    <text evidence="3">The sequence shown here is derived from an EMBL/GenBank/DDBJ whole genome shotgun (WGS) entry which is preliminary data.</text>
</comment>
<dbReference type="InterPro" id="IPR023485">
    <property type="entry name" value="Ptyr_pPase"/>
</dbReference>
<dbReference type="STRING" id="1895771.BGO89_07035"/>
<dbReference type="AlphaFoldDB" id="A0A1M3KZ10"/>
<reference evidence="3 4" key="1">
    <citation type="submission" date="2016-09" db="EMBL/GenBank/DDBJ databases">
        <title>Genome-resolved meta-omics ties microbial dynamics to process performance in biotechnology for thiocyanate degradation.</title>
        <authorList>
            <person name="Kantor R.S."/>
            <person name="Huddy R.J."/>
            <person name="Iyer R."/>
            <person name="Thomas B.C."/>
            <person name="Brown C.T."/>
            <person name="Anantharaman K."/>
            <person name="Tringe S."/>
            <person name="Hettich R.L."/>
            <person name="Harrison S.T."/>
            <person name="Banfield J.F."/>
        </authorList>
    </citation>
    <scope>NUCLEOTIDE SEQUENCE [LARGE SCALE GENOMIC DNA]</scope>
    <source>
        <strain evidence="3">59-99</strain>
    </source>
</reference>
<evidence type="ECO:0000313" key="3">
    <source>
        <dbReference type="EMBL" id="OJX57719.1"/>
    </source>
</evidence>
<dbReference type="PANTHER" id="PTHR43428:SF1">
    <property type="entry name" value="ARSENATE REDUCTASE"/>
    <property type="match status" value="1"/>
</dbReference>
<gene>
    <name evidence="3" type="ORF">BGO89_07035</name>
</gene>
<dbReference type="Pfam" id="PF01451">
    <property type="entry name" value="LMWPc"/>
    <property type="match status" value="1"/>
</dbReference>
<dbReference type="SMART" id="SM00226">
    <property type="entry name" value="LMWPc"/>
    <property type="match status" value="1"/>
</dbReference>
<proteinExistence type="predicted"/>
<dbReference type="CDD" id="cd16345">
    <property type="entry name" value="LMWP_ArsC"/>
    <property type="match status" value="1"/>
</dbReference>
<organism evidence="3 4">
    <name type="scientific">Candidatus Kapaibacterium thiocyanatum</name>
    <dbReference type="NCBI Taxonomy" id="1895771"/>
    <lineage>
        <taxon>Bacteria</taxon>
        <taxon>Pseudomonadati</taxon>
        <taxon>Candidatus Kapaibacteriota</taxon>
        <taxon>Candidatus Kapaibacteriia</taxon>
        <taxon>Candidatus Kapaibacteriales</taxon>
        <taxon>Candidatus Kapaibacteriaceae</taxon>
        <taxon>Candidatus Kapaibacterium</taxon>
    </lineage>
</organism>
<dbReference type="InterPro" id="IPR036196">
    <property type="entry name" value="Ptyr_pPase_sf"/>
</dbReference>
<sequence>MTIPHSHTVGGEHYNVLILCTGNSARSIMAEAIFNTIGKDRFTAFSAGSHPTGIVNPFALELCRTLGYPTESLRSKGWDEFALPGAPAMDFIITVCDRAGGEVCPIWPGTPMTFHWGFEDPAAVHGTDTEKMVMFDDIFNQIMNRVRFFMSLPLASLDELSIRKAMDGMHG</sequence>
<evidence type="ECO:0000313" key="4">
    <source>
        <dbReference type="Proteomes" id="UP000184233"/>
    </source>
</evidence>
<evidence type="ECO:0000259" key="2">
    <source>
        <dbReference type="SMART" id="SM00226"/>
    </source>
</evidence>